<protein>
    <submittedName>
        <fullName evidence="1">Uncharacterized protein</fullName>
    </submittedName>
</protein>
<evidence type="ECO:0000313" key="1">
    <source>
        <dbReference type="EMBL" id="JAI05161.1"/>
    </source>
</evidence>
<dbReference type="AlphaFoldDB" id="A0A0E9XTH3"/>
<sequence length="45" mass="5118">MLFISASHSATLRKLHYITLQALSRRSYPVHQLKFSQFGEAAAKL</sequence>
<accession>A0A0E9XTH3</accession>
<dbReference type="EMBL" id="GBXM01003417">
    <property type="protein sequence ID" value="JAI05161.1"/>
    <property type="molecule type" value="Transcribed_RNA"/>
</dbReference>
<reference evidence="1" key="2">
    <citation type="journal article" date="2015" name="Fish Shellfish Immunol.">
        <title>Early steps in the European eel (Anguilla anguilla)-Vibrio vulnificus interaction in the gills: Role of the RtxA13 toxin.</title>
        <authorList>
            <person name="Callol A."/>
            <person name="Pajuelo D."/>
            <person name="Ebbesson L."/>
            <person name="Teles M."/>
            <person name="MacKenzie S."/>
            <person name="Amaro C."/>
        </authorList>
    </citation>
    <scope>NUCLEOTIDE SEQUENCE</scope>
</reference>
<reference evidence="1" key="1">
    <citation type="submission" date="2014-11" db="EMBL/GenBank/DDBJ databases">
        <authorList>
            <person name="Amaro Gonzalez C."/>
        </authorList>
    </citation>
    <scope>NUCLEOTIDE SEQUENCE</scope>
</reference>
<name>A0A0E9XTH3_ANGAN</name>
<proteinExistence type="predicted"/>
<organism evidence="1">
    <name type="scientific">Anguilla anguilla</name>
    <name type="common">European freshwater eel</name>
    <name type="synonym">Muraena anguilla</name>
    <dbReference type="NCBI Taxonomy" id="7936"/>
    <lineage>
        <taxon>Eukaryota</taxon>
        <taxon>Metazoa</taxon>
        <taxon>Chordata</taxon>
        <taxon>Craniata</taxon>
        <taxon>Vertebrata</taxon>
        <taxon>Euteleostomi</taxon>
        <taxon>Actinopterygii</taxon>
        <taxon>Neopterygii</taxon>
        <taxon>Teleostei</taxon>
        <taxon>Anguilliformes</taxon>
        <taxon>Anguillidae</taxon>
        <taxon>Anguilla</taxon>
    </lineage>
</organism>